<gene>
    <name evidence="11" type="ORF">A3G33_02030</name>
</gene>
<dbReference type="Gene3D" id="1.20.1560.10">
    <property type="entry name" value="ABC transporter type 1, transmembrane domain"/>
    <property type="match status" value="1"/>
</dbReference>
<evidence type="ECO:0000256" key="7">
    <source>
        <dbReference type="ARBA" id="ARBA00023136"/>
    </source>
</evidence>
<dbReference type="InterPro" id="IPR011527">
    <property type="entry name" value="ABC1_TM_dom"/>
</dbReference>
<dbReference type="PROSITE" id="PS00211">
    <property type="entry name" value="ABC_TRANSPORTER_1"/>
    <property type="match status" value="1"/>
</dbReference>
<dbReference type="CDD" id="cd07346">
    <property type="entry name" value="ABC_6TM_exporters"/>
    <property type="match status" value="1"/>
</dbReference>
<protein>
    <recommendedName>
        <fullName evidence="13">ABC transporter ATP-binding protein</fullName>
    </recommendedName>
</protein>
<feature type="transmembrane region" description="Helical" evidence="8">
    <location>
        <begin position="84"/>
        <end position="104"/>
    </location>
</feature>
<keyword evidence="5" id="KW-0067">ATP-binding</keyword>
<accession>A0A1G1KTE2</accession>
<name>A0A1G1KTE2_9BACT</name>
<sequence>MQRKFFSVLKRLNHFAKQMDLKIWAFTLPALFALGAAFFEGASFGLMVPLINGIIQRNFSSITDNQFFVFIFSRFSSITNNPNLSIFISLVGLIFISALIKNLLQYGSTRSINHQVRKFANALRKALFDTYLSLGKPFFDKNDSGYLNNVLMDFTNSISYQIINLNQMLISFFMIIIYLVLMLKISYEITLLTIAIFPAMYFSSNWLTEKIKRTSNEYAQKRSALSKKTQNILSCIPLVYFYSQEEAEKKKFAKISDETQTLESSMDNKYSLIPSLQEIVSLLFLLILISVMALMLKNFQHKAIGSFLVFFLILRRATISFTTLNAIKAQIATISGHLNSVLAILDQKGKAFITGGSKKFDGLKENIEFCQLNFAYQKENPILQNINFVIEKGKRTAIVGPTGSGKTTLINLLLRFYDTPQGSLKIDGTDIREFTLKSLRSRMALVSQDIWLLNDTIEANITYGLTDISDEQIIETSKKARIYDFIVQLPNQFETIVGDRGVTLSGGEKQRLSIARAILKNAEILILDEATSALDSTTENLIQEALRELTKDKTCIVIAHRLSTIKNSDKIVIIENGEVIEQGTFVQLLKLNGFFS</sequence>
<feature type="domain" description="ABC transmembrane type-1" evidence="10">
    <location>
        <begin position="30"/>
        <end position="324"/>
    </location>
</feature>
<comment type="caution">
    <text evidence="11">The sequence shown here is derived from an EMBL/GenBank/DDBJ whole genome shotgun (WGS) entry which is preliminary data.</text>
</comment>
<keyword evidence="6 8" id="KW-1133">Transmembrane helix</keyword>
<dbReference type="GO" id="GO:0005886">
    <property type="term" value="C:plasma membrane"/>
    <property type="evidence" value="ECO:0007669"/>
    <property type="project" value="UniProtKB-SubCell"/>
</dbReference>
<dbReference type="Pfam" id="PF00005">
    <property type="entry name" value="ABC_tran"/>
    <property type="match status" value="1"/>
</dbReference>
<evidence type="ECO:0000256" key="1">
    <source>
        <dbReference type="ARBA" id="ARBA00004651"/>
    </source>
</evidence>
<dbReference type="SMART" id="SM00382">
    <property type="entry name" value="AAA"/>
    <property type="match status" value="1"/>
</dbReference>
<dbReference type="InterPro" id="IPR036640">
    <property type="entry name" value="ABC1_TM_sf"/>
</dbReference>
<dbReference type="AlphaFoldDB" id="A0A1G1KTE2"/>
<dbReference type="GO" id="GO:0140359">
    <property type="term" value="F:ABC-type transporter activity"/>
    <property type="evidence" value="ECO:0007669"/>
    <property type="project" value="InterPro"/>
</dbReference>
<evidence type="ECO:0000256" key="6">
    <source>
        <dbReference type="ARBA" id="ARBA00022989"/>
    </source>
</evidence>
<dbReference type="PROSITE" id="PS50893">
    <property type="entry name" value="ABC_TRANSPORTER_2"/>
    <property type="match status" value="1"/>
</dbReference>
<evidence type="ECO:0000259" key="9">
    <source>
        <dbReference type="PROSITE" id="PS50893"/>
    </source>
</evidence>
<dbReference type="SUPFAM" id="SSF52540">
    <property type="entry name" value="P-loop containing nucleoside triphosphate hydrolases"/>
    <property type="match status" value="1"/>
</dbReference>
<dbReference type="GO" id="GO:0034040">
    <property type="term" value="F:ATPase-coupled lipid transmembrane transporter activity"/>
    <property type="evidence" value="ECO:0007669"/>
    <property type="project" value="TreeGrafter"/>
</dbReference>
<feature type="transmembrane region" description="Helical" evidence="8">
    <location>
        <begin position="279"/>
        <end position="297"/>
    </location>
</feature>
<dbReference type="GO" id="GO:0016887">
    <property type="term" value="F:ATP hydrolysis activity"/>
    <property type="evidence" value="ECO:0007669"/>
    <property type="project" value="InterPro"/>
</dbReference>
<dbReference type="InterPro" id="IPR003439">
    <property type="entry name" value="ABC_transporter-like_ATP-bd"/>
</dbReference>
<keyword evidence="3 8" id="KW-0812">Transmembrane</keyword>
<keyword evidence="4" id="KW-0547">Nucleotide-binding</keyword>
<organism evidence="11 12">
    <name type="scientific">Candidatus Danuiimicrobium aquiferis</name>
    <dbReference type="NCBI Taxonomy" id="1801832"/>
    <lineage>
        <taxon>Bacteria</taxon>
        <taxon>Pseudomonadati</taxon>
        <taxon>Candidatus Omnitrophota</taxon>
        <taxon>Candidatus Danuiimicrobium</taxon>
    </lineage>
</organism>
<feature type="domain" description="ABC transporter" evidence="9">
    <location>
        <begin position="367"/>
        <end position="595"/>
    </location>
</feature>
<dbReference type="PANTHER" id="PTHR24221:SF654">
    <property type="entry name" value="ATP-BINDING CASSETTE SUB-FAMILY B MEMBER 6"/>
    <property type="match status" value="1"/>
</dbReference>
<dbReference type="GO" id="GO:0005524">
    <property type="term" value="F:ATP binding"/>
    <property type="evidence" value="ECO:0007669"/>
    <property type="project" value="UniProtKB-KW"/>
</dbReference>
<dbReference type="PANTHER" id="PTHR24221">
    <property type="entry name" value="ATP-BINDING CASSETTE SUB-FAMILY B"/>
    <property type="match status" value="1"/>
</dbReference>
<evidence type="ECO:0000256" key="2">
    <source>
        <dbReference type="ARBA" id="ARBA00022448"/>
    </source>
</evidence>
<dbReference type="SUPFAM" id="SSF90123">
    <property type="entry name" value="ABC transporter transmembrane region"/>
    <property type="match status" value="1"/>
</dbReference>
<proteinExistence type="predicted"/>
<evidence type="ECO:0000259" key="10">
    <source>
        <dbReference type="PROSITE" id="PS50929"/>
    </source>
</evidence>
<evidence type="ECO:0000313" key="11">
    <source>
        <dbReference type="EMBL" id="OGW96115.1"/>
    </source>
</evidence>
<feature type="transmembrane region" description="Helical" evidence="8">
    <location>
        <begin position="21"/>
        <end position="39"/>
    </location>
</feature>
<keyword evidence="2" id="KW-0813">Transport</keyword>
<evidence type="ECO:0000256" key="8">
    <source>
        <dbReference type="SAM" id="Phobius"/>
    </source>
</evidence>
<dbReference type="FunFam" id="3.40.50.300:FF:000287">
    <property type="entry name" value="Multidrug ABC transporter ATP-binding protein"/>
    <property type="match status" value="1"/>
</dbReference>
<dbReference type="InterPro" id="IPR039421">
    <property type="entry name" value="Type_1_exporter"/>
</dbReference>
<dbReference type="Proteomes" id="UP000178187">
    <property type="component" value="Unassembled WGS sequence"/>
</dbReference>
<feature type="transmembrane region" description="Helical" evidence="8">
    <location>
        <begin position="189"/>
        <end position="208"/>
    </location>
</feature>
<dbReference type="Gene3D" id="3.40.50.300">
    <property type="entry name" value="P-loop containing nucleotide triphosphate hydrolases"/>
    <property type="match status" value="1"/>
</dbReference>
<feature type="transmembrane region" description="Helical" evidence="8">
    <location>
        <begin position="162"/>
        <end position="183"/>
    </location>
</feature>
<evidence type="ECO:0008006" key="13">
    <source>
        <dbReference type="Google" id="ProtNLM"/>
    </source>
</evidence>
<evidence type="ECO:0000256" key="4">
    <source>
        <dbReference type="ARBA" id="ARBA00022741"/>
    </source>
</evidence>
<evidence type="ECO:0000256" key="5">
    <source>
        <dbReference type="ARBA" id="ARBA00022840"/>
    </source>
</evidence>
<dbReference type="InterPro" id="IPR003593">
    <property type="entry name" value="AAA+_ATPase"/>
</dbReference>
<dbReference type="EMBL" id="MHFR01000053">
    <property type="protein sequence ID" value="OGW96115.1"/>
    <property type="molecule type" value="Genomic_DNA"/>
</dbReference>
<comment type="subcellular location">
    <subcellularLocation>
        <location evidence="1">Cell membrane</location>
        <topology evidence="1">Multi-pass membrane protein</topology>
    </subcellularLocation>
</comment>
<reference evidence="11 12" key="1">
    <citation type="journal article" date="2016" name="Nat. Commun.">
        <title>Thousands of microbial genomes shed light on interconnected biogeochemical processes in an aquifer system.</title>
        <authorList>
            <person name="Anantharaman K."/>
            <person name="Brown C.T."/>
            <person name="Hug L.A."/>
            <person name="Sharon I."/>
            <person name="Castelle C.J."/>
            <person name="Probst A.J."/>
            <person name="Thomas B.C."/>
            <person name="Singh A."/>
            <person name="Wilkins M.J."/>
            <person name="Karaoz U."/>
            <person name="Brodie E.L."/>
            <person name="Williams K.H."/>
            <person name="Hubbard S.S."/>
            <person name="Banfield J.F."/>
        </authorList>
    </citation>
    <scope>NUCLEOTIDE SEQUENCE [LARGE SCALE GENOMIC DNA]</scope>
</reference>
<keyword evidence="7 8" id="KW-0472">Membrane</keyword>
<dbReference type="InterPro" id="IPR017871">
    <property type="entry name" value="ABC_transporter-like_CS"/>
</dbReference>
<evidence type="ECO:0000313" key="12">
    <source>
        <dbReference type="Proteomes" id="UP000178187"/>
    </source>
</evidence>
<dbReference type="InterPro" id="IPR027417">
    <property type="entry name" value="P-loop_NTPase"/>
</dbReference>
<dbReference type="Pfam" id="PF00664">
    <property type="entry name" value="ABC_membrane"/>
    <property type="match status" value="1"/>
</dbReference>
<evidence type="ECO:0000256" key="3">
    <source>
        <dbReference type="ARBA" id="ARBA00022692"/>
    </source>
</evidence>
<dbReference type="PROSITE" id="PS50929">
    <property type="entry name" value="ABC_TM1F"/>
    <property type="match status" value="1"/>
</dbReference>